<evidence type="ECO:0000313" key="2">
    <source>
        <dbReference type="Proteomes" id="UP001281761"/>
    </source>
</evidence>
<evidence type="ECO:0000313" key="1">
    <source>
        <dbReference type="EMBL" id="KAK2953353.1"/>
    </source>
</evidence>
<comment type="caution">
    <text evidence="1">The sequence shown here is derived from an EMBL/GenBank/DDBJ whole genome shotgun (WGS) entry which is preliminary data.</text>
</comment>
<protein>
    <submittedName>
        <fullName evidence="1">Uncharacterized protein</fullName>
    </submittedName>
</protein>
<reference evidence="1 2" key="1">
    <citation type="journal article" date="2022" name="bioRxiv">
        <title>Genomics of Preaxostyla Flagellates Illuminates Evolutionary Transitions and the Path Towards Mitochondrial Loss.</title>
        <authorList>
            <person name="Novak L.V.F."/>
            <person name="Treitli S.C."/>
            <person name="Pyrih J."/>
            <person name="Halakuc P."/>
            <person name="Pipaliya S.V."/>
            <person name="Vacek V."/>
            <person name="Brzon O."/>
            <person name="Soukal P."/>
            <person name="Eme L."/>
            <person name="Dacks J.B."/>
            <person name="Karnkowska A."/>
            <person name="Elias M."/>
            <person name="Hampl V."/>
        </authorList>
    </citation>
    <scope>NUCLEOTIDE SEQUENCE [LARGE SCALE GENOMIC DNA]</scope>
    <source>
        <strain evidence="1">NAU3</strain>
        <tissue evidence="1">Gut</tissue>
    </source>
</reference>
<dbReference type="EMBL" id="JARBJD010000092">
    <property type="protein sequence ID" value="KAK2953353.1"/>
    <property type="molecule type" value="Genomic_DNA"/>
</dbReference>
<name>A0ABQ9XLQ6_9EUKA</name>
<dbReference type="Proteomes" id="UP001281761">
    <property type="component" value="Unassembled WGS sequence"/>
</dbReference>
<gene>
    <name evidence="1" type="ORF">BLNAU_11638</name>
</gene>
<organism evidence="1 2">
    <name type="scientific">Blattamonas nauphoetae</name>
    <dbReference type="NCBI Taxonomy" id="2049346"/>
    <lineage>
        <taxon>Eukaryota</taxon>
        <taxon>Metamonada</taxon>
        <taxon>Preaxostyla</taxon>
        <taxon>Oxymonadida</taxon>
        <taxon>Blattamonas</taxon>
    </lineage>
</organism>
<proteinExistence type="predicted"/>
<accession>A0ABQ9XLQ6</accession>
<sequence>MITIIFSISILILADEPIPISNVYLKYGSPNSANCSQSHPCHSLDVAIARSQKEKTTAFTFYIMEHTVLIDEFAPSVTQFGKDTEGDVKLKFIPATGAQFFIYGSGTILLEGTTARSLSLTVEAFFFATSHNPGGMTKDYYICVKPHATFAGIVVIHPLDKSAFRPLSLVATLDPTKWDGSGPFVFQIDGGSIAEDTLESMLCLDPSAAFLDIRSTDGLGTSLTFLAAKRALYSEIIRQVKITNTTEFTLKIDNTITQGIAIKNSGCKISFQNHSTGSSVPDYTTSDLFLDGEAKTFDGVKKVDLPVRLDEAHVGKVGHIYNLTTKSDVVFVRISPVVFGSSFGPEVWNNYVVEVMRTKYTKRLSDKAQTEWVEMKKVVGHGGATPHEQGFYSPKFQTYIPESSMRYLLDTSEIKTKGDFYSVRVRTTTGTLAYLDRVPHLTDHDIKELERRM</sequence>
<keyword evidence="2" id="KW-1185">Reference proteome</keyword>